<evidence type="ECO:0000256" key="1">
    <source>
        <dbReference type="SAM" id="MobiDB-lite"/>
    </source>
</evidence>
<feature type="non-terminal residue" evidence="2">
    <location>
        <position position="1"/>
    </location>
</feature>
<accession>A0A139GUV1</accession>
<proteinExistence type="predicted"/>
<protein>
    <submittedName>
        <fullName evidence="2">Uncharacterized protein</fullName>
    </submittedName>
</protein>
<feature type="compositionally biased region" description="Basic and acidic residues" evidence="1">
    <location>
        <begin position="36"/>
        <end position="45"/>
    </location>
</feature>
<evidence type="ECO:0000313" key="3">
    <source>
        <dbReference type="Proteomes" id="UP000073492"/>
    </source>
</evidence>
<feature type="region of interest" description="Disordered" evidence="1">
    <location>
        <begin position="30"/>
        <end position="50"/>
    </location>
</feature>
<dbReference type="EMBL" id="LFZO01001052">
    <property type="protein sequence ID" value="KXS93977.1"/>
    <property type="molecule type" value="Genomic_DNA"/>
</dbReference>
<comment type="caution">
    <text evidence="2">The sequence shown here is derived from an EMBL/GenBank/DDBJ whole genome shotgun (WGS) entry which is preliminary data.</text>
</comment>
<reference evidence="2 3" key="1">
    <citation type="submission" date="2015-07" db="EMBL/GenBank/DDBJ databases">
        <title>Comparative genomics of the Sigatoka disease complex on banana suggests a link between parallel evolutionary changes in Pseudocercospora fijiensis and Pseudocercospora eumusae and increased virulence on the banana host.</title>
        <authorList>
            <person name="Chang T.-C."/>
            <person name="Salvucci A."/>
            <person name="Crous P.W."/>
            <person name="Stergiopoulos I."/>
        </authorList>
    </citation>
    <scope>NUCLEOTIDE SEQUENCE [LARGE SCALE GENOMIC DNA]</scope>
    <source>
        <strain evidence="2 3">CBS 116634</strain>
    </source>
</reference>
<keyword evidence="3" id="KW-1185">Reference proteome</keyword>
<gene>
    <name evidence="2" type="ORF">AC579_2069</name>
</gene>
<dbReference type="AlphaFoldDB" id="A0A139GUV1"/>
<evidence type="ECO:0000313" key="2">
    <source>
        <dbReference type="EMBL" id="KXS93977.1"/>
    </source>
</evidence>
<organism evidence="2 3">
    <name type="scientific">Pseudocercospora musae</name>
    <dbReference type="NCBI Taxonomy" id="113226"/>
    <lineage>
        <taxon>Eukaryota</taxon>
        <taxon>Fungi</taxon>
        <taxon>Dikarya</taxon>
        <taxon>Ascomycota</taxon>
        <taxon>Pezizomycotina</taxon>
        <taxon>Dothideomycetes</taxon>
        <taxon>Dothideomycetidae</taxon>
        <taxon>Mycosphaerellales</taxon>
        <taxon>Mycosphaerellaceae</taxon>
        <taxon>Pseudocercospora</taxon>
    </lineage>
</organism>
<sequence length="133" mass="14830">YYATTLITNTSDVKHCISVVALRYSDSRNSPIPSAGRDKRSDRRLMHGGPESSYARTLYDNHAYHDLTLTQHILHMGFPLTTTSSRPRSRYGLLVYLTPINITEPTPGGVDESWSVMATLHCIASFEPDESAT</sequence>
<dbReference type="Proteomes" id="UP000073492">
    <property type="component" value="Unassembled WGS sequence"/>
</dbReference>
<name>A0A139GUV1_9PEZI</name>